<gene>
    <name evidence="2" type="ORF">ERJ67_02705</name>
</gene>
<dbReference type="GO" id="GO:0016645">
    <property type="term" value="F:oxidoreductase activity, acting on the CH-NH group of donors"/>
    <property type="evidence" value="ECO:0007669"/>
    <property type="project" value="InterPro"/>
</dbReference>
<dbReference type="PANTHER" id="PTHR39963">
    <property type="entry name" value="SLL0983 PROTEIN"/>
    <property type="match status" value="1"/>
</dbReference>
<dbReference type="InterPro" id="IPR008471">
    <property type="entry name" value="MnmC-like_methylTransf"/>
</dbReference>
<accession>A0A524RQ62</accession>
<evidence type="ECO:0000313" key="2">
    <source>
        <dbReference type="EMBL" id="TGG94550.1"/>
    </source>
</evidence>
<dbReference type="Gene3D" id="3.40.50.150">
    <property type="entry name" value="Vaccinia Virus protein VP39"/>
    <property type="match status" value="1"/>
</dbReference>
<protein>
    <submittedName>
        <fullName evidence="2">SAM-dependent methyltransferase</fullName>
    </submittedName>
</protein>
<keyword evidence="2" id="KW-0489">Methyltransferase</keyword>
<name>A0A524RQ62_9CHRO</name>
<organism evidence="2 3">
    <name type="scientific">Aphanocapsa feldmannii 277cV</name>
    <dbReference type="NCBI Taxonomy" id="2507553"/>
    <lineage>
        <taxon>Bacteria</taxon>
        <taxon>Bacillati</taxon>
        <taxon>Cyanobacteriota</taxon>
        <taxon>Cyanophyceae</taxon>
        <taxon>Oscillatoriophycideae</taxon>
        <taxon>Chroococcales</taxon>
        <taxon>Microcystaceae</taxon>
        <taxon>Aphanocapsa</taxon>
    </lineage>
</organism>
<dbReference type="SUPFAM" id="SSF53335">
    <property type="entry name" value="S-adenosyl-L-methionine-dependent methyltransferases"/>
    <property type="match status" value="1"/>
</dbReference>
<dbReference type="Pfam" id="PF05430">
    <property type="entry name" value="Methyltransf_30"/>
    <property type="match status" value="1"/>
</dbReference>
<reference evidence="2 3" key="1">
    <citation type="journal article" date="2019" name="mSystems">
        <title>Life at home and on the roam: Genomic adaptions reflect the dual lifestyle of an intracellular, facultative symbiont.</title>
        <authorList>
            <person name="Burgsdorf I."/>
        </authorList>
    </citation>
    <scope>NUCLEOTIDE SEQUENCE [LARGE SCALE GENOMIC DNA]</scope>
    <source>
        <strain evidence="2">277cV</strain>
    </source>
</reference>
<feature type="domain" description="MnmC-like methyltransferase" evidence="1">
    <location>
        <begin position="142"/>
        <end position="220"/>
    </location>
</feature>
<comment type="caution">
    <text evidence="2">The sequence shown here is derived from an EMBL/GenBank/DDBJ whole genome shotgun (WGS) entry which is preliminary data.</text>
</comment>
<evidence type="ECO:0000313" key="3">
    <source>
        <dbReference type="Proteomes" id="UP000317990"/>
    </source>
</evidence>
<dbReference type="GO" id="GO:0008168">
    <property type="term" value="F:methyltransferase activity"/>
    <property type="evidence" value="ECO:0007669"/>
    <property type="project" value="UniProtKB-KW"/>
</dbReference>
<dbReference type="EMBL" id="SRMO01000034">
    <property type="protein sequence ID" value="TGG94550.1"/>
    <property type="molecule type" value="Genomic_DNA"/>
</dbReference>
<dbReference type="PANTHER" id="PTHR39963:SF1">
    <property type="entry name" value="MNMC-LIKE METHYLTRANSFERASE DOMAIN-CONTAINING PROTEIN"/>
    <property type="match status" value="1"/>
</dbReference>
<evidence type="ECO:0000259" key="1">
    <source>
        <dbReference type="Pfam" id="PF05430"/>
    </source>
</evidence>
<sequence>MDSADVLQAITTADGSPTFFSGRFQETFHSRAGALAESRQTFIDQAALDAWPRGHRLTVLDCCYGLGYNGAALWDALTEQRPDLGLCWLGLELDLSIAAAALEDGAFRCQWRPSVLQRLRAIASASCWEESPAPGQAPSTGRLLAGDARRQLPLLQQLSGRVDVILHDPFSPPRCPELWTVECIGALARLLSPRGRLITYSRAAALRTALLQAGLQLGSIPPRHPRGWSDGSVASPAALPLGLSLMEREHLGTRAAVPYRDPCLSDSSGEILRRRAAEQRHSPLEATGAWRRRWRPWLEGRART</sequence>
<keyword evidence="2" id="KW-0808">Transferase</keyword>
<dbReference type="Proteomes" id="UP000317990">
    <property type="component" value="Unassembled WGS sequence"/>
</dbReference>
<dbReference type="GO" id="GO:0032259">
    <property type="term" value="P:methylation"/>
    <property type="evidence" value="ECO:0007669"/>
    <property type="project" value="UniProtKB-KW"/>
</dbReference>
<proteinExistence type="predicted"/>
<dbReference type="InterPro" id="IPR029063">
    <property type="entry name" value="SAM-dependent_MTases_sf"/>
</dbReference>
<dbReference type="AlphaFoldDB" id="A0A524RQ62"/>